<dbReference type="AlphaFoldDB" id="A0A6A7APD9"/>
<gene>
    <name evidence="2" type="ORF">T440DRAFT_484029</name>
</gene>
<evidence type="ECO:0000313" key="3">
    <source>
        <dbReference type="Proteomes" id="UP000799423"/>
    </source>
</evidence>
<sequence length="183" mass="19979">MPKFLDRPNRPLPTPIQKRPRIKPTSPSKPLRVTHIRHKCPHHGVQVDIQFCTQVPDAAHTRAGGSRSERAGEVSERVGEEEGGDVGCTFWYLAGEYSVEVLEESGVFEDLGEDESAEGVGGYRGRGLFRRAVAWGFIAESTDGVLADGLVAVEDAVGVGGFKIWKRLGVGRWAHVIEECETG</sequence>
<feature type="region of interest" description="Disordered" evidence="1">
    <location>
        <begin position="60"/>
        <end position="81"/>
    </location>
</feature>
<protein>
    <submittedName>
        <fullName evidence="2">Uncharacterized protein</fullName>
    </submittedName>
</protein>
<dbReference type="Proteomes" id="UP000799423">
    <property type="component" value="Unassembled WGS sequence"/>
</dbReference>
<feature type="region of interest" description="Disordered" evidence="1">
    <location>
        <begin position="1"/>
        <end position="31"/>
    </location>
</feature>
<keyword evidence="3" id="KW-1185">Reference proteome</keyword>
<dbReference type="EMBL" id="MU006369">
    <property type="protein sequence ID" value="KAF2844634.1"/>
    <property type="molecule type" value="Genomic_DNA"/>
</dbReference>
<evidence type="ECO:0000256" key="1">
    <source>
        <dbReference type="SAM" id="MobiDB-lite"/>
    </source>
</evidence>
<organism evidence="2 3">
    <name type="scientific">Plenodomus tracheiphilus IPT5</name>
    <dbReference type="NCBI Taxonomy" id="1408161"/>
    <lineage>
        <taxon>Eukaryota</taxon>
        <taxon>Fungi</taxon>
        <taxon>Dikarya</taxon>
        <taxon>Ascomycota</taxon>
        <taxon>Pezizomycotina</taxon>
        <taxon>Dothideomycetes</taxon>
        <taxon>Pleosporomycetidae</taxon>
        <taxon>Pleosporales</taxon>
        <taxon>Pleosporineae</taxon>
        <taxon>Leptosphaeriaceae</taxon>
        <taxon>Plenodomus</taxon>
    </lineage>
</organism>
<proteinExistence type="predicted"/>
<name>A0A6A7APD9_9PLEO</name>
<accession>A0A6A7APD9</accession>
<reference evidence="2" key="1">
    <citation type="submission" date="2020-01" db="EMBL/GenBank/DDBJ databases">
        <authorList>
            <consortium name="DOE Joint Genome Institute"/>
            <person name="Haridas S."/>
            <person name="Albert R."/>
            <person name="Binder M."/>
            <person name="Bloem J."/>
            <person name="Labutti K."/>
            <person name="Salamov A."/>
            <person name="Andreopoulos B."/>
            <person name="Baker S.E."/>
            <person name="Barry K."/>
            <person name="Bills G."/>
            <person name="Bluhm B.H."/>
            <person name="Cannon C."/>
            <person name="Castanera R."/>
            <person name="Culley D.E."/>
            <person name="Daum C."/>
            <person name="Ezra D."/>
            <person name="Gonzalez J.B."/>
            <person name="Henrissat B."/>
            <person name="Kuo A."/>
            <person name="Liang C."/>
            <person name="Lipzen A."/>
            <person name="Lutzoni F."/>
            <person name="Magnuson J."/>
            <person name="Mondo S."/>
            <person name="Nolan M."/>
            <person name="Ohm R."/>
            <person name="Pangilinan J."/>
            <person name="Park H.-J."/>
            <person name="Ramirez L."/>
            <person name="Alfaro M."/>
            <person name="Sun H."/>
            <person name="Tritt A."/>
            <person name="Yoshinaga Y."/>
            <person name="Zwiers L.-H."/>
            <person name="Turgeon B.G."/>
            <person name="Goodwin S.B."/>
            <person name="Spatafora J.W."/>
            <person name="Crous P.W."/>
            <person name="Grigoriev I.V."/>
        </authorList>
    </citation>
    <scope>NUCLEOTIDE SEQUENCE</scope>
    <source>
        <strain evidence="2">IPT5</strain>
    </source>
</reference>
<evidence type="ECO:0000313" key="2">
    <source>
        <dbReference type="EMBL" id="KAF2844634.1"/>
    </source>
</evidence>
<feature type="compositionally biased region" description="Basic and acidic residues" evidence="1">
    <location>
        <begin position="67"/>
        <end position="80"/>
    </location>
</feature>